<dbReference type="EMBL" id="CDNY01000003">
    <property type="protein sequence ID" value="CEO33190.1"/>
    <property type="molecule type" value="Genomic_DNA"/>
</dbReference>
<accession>A0A9P1L461</accession>
<organism evidence="2 3">
    <name type="scientific">Paraclostridium sordellii</name>
    <name type="common">Clostridium sordellii</name>
    <dbReference type="NCBI Taxonomy" id="1505"/>
    <lineage>
        <taxon>Bacteria</taxon>
        <taxon>Bacillati</taxon>
        <taxon>Bacillota</taxon>
        <taxon>Clostridia</taxon>
        <taxon>Peptostreptococcales</taxon>
        <taxon>Peptostreptococcaceae</taxon>
        <taxon>Paraclostridium</taxon>
    </lineage>
</organism>
<reference evidence="3" key="1">
    <citation type="submission" date="2015-01" db="EMBL/GenBank/DDBJ databases">
        <authorList>
            <person name="Aslett A.Martin."/>
            <person name="De Silva Nishadi"/>
        </authorList>
    </citation>
    <scope>NUCLEOTIDE SEQUENCE [LARGE SCALE GENOMIC DNA]</scope>
    <source>
        <strain evidence="3">UMC4404</strain>
    </source>
</reference>
<gene>
    <name evidence="2" type="ORF">UMC4404_11701</name>
</gene>
<keyword evidence="1" id="KW-0812">Transmembrane</keyword>
<sequence>MKFFAFIFFTYGLFCIILALLQLRYFYKNKPDKKFIDFKQYTKSMVSLLLTVSILSILLSLIIFFKSLPINIAHSCFSLILVFYIFTLNKLNKKYGIPKNKKLKNNEERV</sequence>
<feature type="transmembrane region" description="Helical" evidence="1">
    <location>
        <begin position="6"/>
        <end position="27"/>
    </location>
</feature>
<comment type="caution">
    <text evidence="2">The sequence shown here is derived from an EMBL/GenBank/DDBJ whole genome shotgun (WGS) entry which is preliminary data.</text>
</comment>
<evidence type="ECO:0000313" key="3">
    <source>
        <dbReference type="Proteomes" id="UP000049685"/>
    </source>
</evidence>
<feature type="transmembrane region" description="Helical" evidence="1">
    <location>
        <begin position="48"/>
        <end position="66"/>
    </location>
</feature>
<dbReference type="Proteomes" id="UP000049685">
    <property type="component" value="Unassembled WGS sequence"/>
</dbReference>
<evidence type="ECO:0000313" key="2">
    <source>
        <dbReference type="EMBL" id="CEO33190.1"/>
    </source>
</evidence>
<keyword evidence="1" id="KW-1133">Transmembrane helix</keyword>
<evidence type="ECO:0000256" key="1">
    <source>
        <dbReference type="SAM" id="Phobius"/>
    </source>
</evidence>
<protein>
    <submittedName>
        <fullName evidence="2">Uncharacterized protein</fullName>
    </submittedName>
</protein>
<dbReference type="AlphaFoldDB" id="A0A9P1L461"/>
<name>A0A9P1L461_PARSO</name>
<feature type="transmembrane region" description="Helical" evidence="1">
    <location>
        <begin position="72"/>
        <end position="91"/>
    </location>
</feature>
<keyword evidence="1" id="KW-0472">Membrane</keyword>
<proteinExistence type="predicted"/>